<evidence type="ECO:0000256" key="2">
    <source>
        <dbReference type="ARBA" id="ARBA00022803"/>
    </source>
</evidence>
<dbReference type="PROSITE" id="PS50293">
    <property type="entry name" value="TPR_REGION"/>
    <property type="match status" value="4"/>
</dbReference>
<organism evidence="4 5">
    <name type="scientific">Planktothricoides raciborskii FACHB-1370</name>
    <dbReference type="NCBI Taxonomy" id="2949576"/>
    <lineage>
        <taxon>Bacteria</taxon>
        <taxon>Bacillati</taxon>
        <taxon>Cyanobacteriota</taxon>
        <taxon>Cyanophyceae</taxon>
        <taxon>Oscillatoriophycideae</taxon>
        <taxon>Oscillatoriales</taxon>
        <taxon>Oscillatoriaceae</taxon>
        <taxon>Planktothricoides</taxon>
    </lineage>
</organism>
<name>A0ABR8E7N7_9CYAN</name>
<dbReference type="RefSeq" id="WP_190877061.1">
    <property type="nucleotide sequence ID" value="NZ_JACJSK010000003.1"/>
</dbReference>
<dbReference type="InterPro" id="IPR019734">
    <property type="entry name" value="TPR_rpt"/>
</dbReference>
<dbReference type="PROSITE" id="PS50005">
    <property type="entry name" value="TPR"/>
    <property type="match status" value="6"/>
</dbReference>
<keyword evidence="2 3" id="KW-0802">TPR repeat</keyword>
<feature type="repeat" description="TPR" evidence="3">
    <location>
        <begin position="274"/>
        <end position="307"/>
    </location>
</feature>
<dbReference type="InterPro" id="IPR011990">
    <property type="entry name" value="TPR-like_helical_dom_sf"/>
</dbReference>
<dbReference type="SUPFAM" id="SSF48452">
    <property type="entry name" value="TPR-like"/>
    <property type="match status" value="1"/>
</dbReference>
<feature type="repeat" description="TPR" evidence="3">
    <location>
        <begin position="57"/>
        <end position="90"/>
    </location>
</feature>
<gene>
    <name evidence="4" type="ORF">H6G72_02340</name>
</gene>
<accession>A0ABR8E7N7</accession>
<evidence type="ECO:0000313" key="5">
    <source>
        <dbReference type="Proteomes" id="UP000641954"/>
    </source>
</evidence>
<evidence type="ECO:0000256" key="3">
    <source>
        <dbReference type="PROSITE-ProRule" id="PRU00339"/>
    </source>
</evidence>
<dbReference type="Pfam" id="PF00515">
    <property type="entry name" value="TPR_1"/>
    <property type="match status" value="4"/>
</dbReference>
<dbReference type="Gene3D" id="1.25.40.10">
    <property type="entry name" value="Tetratricopeptide repeat domain"/>
    <property type="match status" value="4"/>
</dbReference>
<dbReference type="EMBL" id="JACJSK010000003">
    <property type="protein sequence ID" value="MBD2542718.1"/>
    <property type="molecule type" value="Genomic_DNA"/>
</dbReference>
<dbReference type="InterPro" id="IPR043504">
    <property type="entry name" value="Peptidase_S1_PA_chymotrypsin"/>
</dbReference>
<feature type="repeat" description="TPR" evidence="3">
    <location>
        <begin position="205"/>
        <end position="238"/>
    </location>
</feature>
<feature type="repeat" description="TPR" evidence="3">
    <location>
        <begin position="171"/>
        <end position="204"/>
    </location>
</feature>
<dbReference type="Gene3D" id="2.40.10.10">
    <property type="entry name" value="Trypsin-like serine proteases"/>
    <property type="match status" value="1"/>
</dbReference>
<keyword evidence="1" id="KW-0677">Repeat</keyword>
<dbReference type="InterPro" id="IPR050498">
    <property type="entry name" value="Ycf3"/>
</dbReference>
<reference evidence="4 5" key="1">
    <citation type="journal article" date="2020" name="ISME J.">
        <title>Comparative genomics reveals insights into cyanobacterial evolution and habitat adaptation.</title>
        <authorList>
            <person name="Chen M.Y."/>
            <person name="Teng W.K."/>
            <person name="Zhao L."/>
            <person name="Hu C.X."/>
            <person name="Zhou Y.K."/>
            <person name="Han B.P."/>
            <person name="Song L.R."/>
            <person name="Shu W.S."/>
        </authorList>
    </citation>
    <scope>NUCLEOTIDE SEQUENCE [LARGE SCALE GENOMIC DNA]</scope>
    <source>
        <strain evidence="4 5">FACHB-1370</strain>
    </source>
</reference>
<protein>
    <submittedName>
        <fullName evidence="4">Tetratricopeptide repeat protein</fullName>
    </submittedName>
</protein>
<keyword evidence="5" id="KW-1185">Reference proteome</keyword>
<comment type="caution">
    <text evidence="4">The sequence shown here is derived from an EMBL/GenBank/DDBJ whole genome shotgun (WGS) entry which is preliminary data.</text>
</comment>
<dbReference type="Pfam" id="PF13414">
    <property type="entry name" value="TPR_11"/>
    <property type="match status" value="1"/>
</dbReference>
<feature type="repeat" description="TPR" evidence="3">
    <location>
        <begin position="308"/>
        <end position="338"/>
    </location>
</feature>
<dbReference type="PANTHER" id="PTHR44858">
    <property type="entry name" value="TETRATRICOPEPTIDE REPEAT PROTEIN 6"/>
    <property type="match status" value="1"/>
</dbReference>
<dbReference type="SMART" id="SM00028">
    <property type="entry name" value="TPR"/>
    <property type="match status" value="8"/>
</dbReference>
<dbReference type="PANTHER" id="PTHR44858:SF1">
    <property type="entry name" value="UDP-N-ACETYLGLUCOSAMINE--PEPTIDE N-ACETYLGLUCOSAMINYLTRANSFERASE SPINDLY-RELATED"/>
    <property type="match status" value="1"/>
</dbReference>
<evidence type="ECO:0000256" key="1">
    <source>
        <dbReference type="ARBA" id="ARBA00022737"/>
    </source>
</evidence>
<dbReference type="Proteomes" id="UP000641954">
    <property type="component" value="Unassembled WGS sequence"/>
</dbReference>
<sequence length="338" mass="38800">MNGGPVLNHRGEIVGVHAKGDRDEKGIENSWNLGIPIQIFINPETYANLKQQEKKTANDYYSQGIAFFHEKDYAAALGSLDEAIKLDANMGKAFLLRGTAHYFLDNTEKAIADYTKAIERNPQDPANYNLRGNAYTWYKMNKDNLEKAIANYTKAILHPQRFANKLNSKYAEAYNKRGVAYYYLQKYDLAIADYTKAVELDPKFAWAYHNRGNAYYYLQKYNLAIADYTKAIELDPKFAWAYHNNRGNAYYYLQKYDLAIADYSQTIKMEQNFACAYNSRGNAYKDLQKYDLAIADYTKAVELNPNDASAYNSRGNAYKDLQKYDLAIADYTKAVELD</sequence>
<proteinExistence type="predicted"/>
<feature type="repeat" description="TPR" evidence="3">
    <location>
        <begin position="91"/>
        <end position="124"/>
    </location>
</feature>
<evidence type="ECO:0000313" key="4">
    <source>
        <dbReference type="EMBL" id="MBD2542718.1"/>
    </source>
</evidence>